<comment type="caution">
    <text evidence="2">The sequence shown here is derived from an EMBL/GenBank/DDBJ whole genome shotgun (WGS) entry which is preliminary data.</text>
</comment>
<organism evidence="2 3">
    <name type="scientific">Pycnoporus cinnabarinus</name>
    <name type="common">Cinnabar-red polypore</name>
    <name type="synonym">Trametes cinnabarina</name>
    <dbReference type="NCBI Taxonomy" id="5643"/>
    <lineage>
        <taxon>Eukaryota</taxon>
        <taxon>Fungi</taxon>
        <taxon>Dikarya</taxon>
        <taxon>Basidiomycota</taxon>
        <taxon>Agaricomycotina</taxon>
        <taxon>Agaricomycetes</taxon>
        <taxon>Polyporales</taxon>
        <taxon>Polyporaceae</taxon>
        <taxon>Trametes</taxon>
    </lineage>
</organism>
<evidence type="ECO:0000256" key="1">
    <source>
        <dbReference type="SAM" id="MobiDB-lite"/>
    </source>
</evidence>
<sequence>MASTQTRKFNSRGDKNTMGGAKVQWEVGDMGTSTQIGDTMRAWGQGISLNIWETQYKELEVVLPQNIGCNQAELDLIDANEANKNIFGKVYIKGHSGAVLLTIDSGLQTWTDINPASQQWFGVNAGDYSDGAVEEVAKKGSPAKIANGVSNNNAAEGA</sequence>
<evidence type="ECO:0000313" key="2">
    <source>
        <dbReference type="EMBL" id="CDO74893.1"/>
    </source>
</evidence>
<evidence type="ECO:0000313" key="3">
    <source>
        <dbReference type="Proteomes" id="UP000029665"/>
    </source>
</evidence>
<dbReference type="HOGENOM" id="CLU_1670279_0_0_1"/>
<dbReference type="EMBL" id="CCBP010000223">
    <property type="protein sequence ID" value="CDO74893.1"/>
    <property type="molecule type" value="Genomic_DNA"/>
</dbReference>
<name>A0A060SR28_PYCCI</name>
<keyword evidence="3" id="KW-1185">Reference proteome</keyword>
<feature type="region of interest" description="Disordered" evidence="1">
    <location>
        <begin position="1"/>
        <end position="21"/>
    </location>
</feature>
<accession>A0A060SR28</accession>
<protein>
    <submittedName>
        <fullName evidence="2">Uncharacterized protein</fullName>
    </submittedName>
</protein>
<gene>
    <name evidence="2" type="ORF">BN946_scf184461.g5</name>
</gene>
<dbReference type="Proteomes" id="UP000029665">
    <property type="component" value="Unassembled WGS sequence"/>
</dbReference>
<proteinExistence type="predicted"/>
<dbReference type="AlphaFoldDB" id="A0A060SR28"/>
<reference evidence="2" key="1">
    <citation type="submission" date="2014-01" db="EMBL/GenBank/DDBJ databases">
        <title>The genome of the white-rot fungus Pycnoporus cinnabarinus: a basidiomycete model with a versatile arsenal for lignocellulosic biomass breakdown.</title>
        <authorList>
            <person name="Levasseur A."/>
            <person name="Lomascolo A."/>
            <person name="Ruiz-Duenas F.J."/>
            <person name="Uzan E."/>
            <person name="Piumi F."/>
            <person name="Kues U."/>
            <person name="Ram A.F.J."/>
            <person name="Murat C."/>
            <person name="Haon M."/>
            <person name="Benoit I."/>
            <person name="Arfi Y."/>
            <person name="Chevret D."/>
            <person name="Drula E."/>
            <person name="Kwon M.J."/>
            <person name="Gouret P."/>
            <person name="Lesage-Meessen L."/>
            <person name="Lombard V."/>
            <person name="Mariette J."/>
            <person name="Noirot C."/>
            <person name="Park J."/>
            <person name="Patyshakuliyeva A."/>
            <person name="Wieneger R.A.B."/>
            <person name="Wosten H.A.B."/>
            <person name="Martin F."/>
            <person name="Coutinho P.M."/>
            <person name="de Vries R."/>
            <person name="Martinez A.T."/>
            <person name="Klopp C."/>
            <person name="Pontarotti P."/>
            <person name="Henrissat B."/>
            <person name="Record E."/>
        </authorList>
    </citation>
    <scope>NUCLEOTIDE SEQUENCE [LARGE SCALE GENOMIC DNA]</scope>
    <source>
        <strain evidence="2">BRFM137</strain>
    </source>
</reference>